<gene>
    <name evidence="1" type="ORF">ACFPEN_13670</name>
</gene>
<keyword evidence="2" id="KW-1185">Reference proteome</keyword>
<protein>
    <submittedName>
        <fullName evidence="1">VOC family protein</fullName>
    </submittedName>
</protein>
<dbReference type="RefSeq" id="WP_417922869.1">
    <property type="nucleotide sequence ID" value="NZ_JBHSFS010000005.1"/>
</dbReference>
<dbReference type="InterPro" id="IPR029068">
    <property type="entry name" value="Glyas_Bleomycin-R_OHBP_Dase"/>
</dbReference>
<dbReference type="SUPFAM" id="SSF54593">
    <property type="entry name" value="Glyoxalase/Bleomycin resistance protein/Dihydroxybiphenyl dioxygenase"/>
    <property type="match status" value="1"/>
</dbReference>
<dbReference type="Proteomes" id="UP001595990">
    <property type="component" value="Unassembled WGS sequence"/>
</dbReference>
<dbReference type="CDD" id="cd06587">
    <property type="entry name" value="VOC"/>
    <property type="match status" value="1"/>
</dbReference>
<comment type="caution">
    <text evidence="1">The sequence shown here is derived from an EMBL/GenBank/DDBJ whole genome shotgun (WGS) entry which is preliminary data.</text>
</comment>
<dbReference type="Gene3D" id="3.10.180.10">
    <property type="entry name" value="2,3-Dihydroxybiphenyl 1,2-Dioxygenase, domain 1"/>
    <property type="match status" value="1"/>
</dbReference>
<dbReference type="EMBL" id="JBHSFS010000005">
    <property type="protein sequence ID" value="MFC4513989.1"/>
    <property type="molecule type" value="Genomic_DNA"/>
</dbReference>
<evidence type="ECO:0000313" key="2">
    <source>
        <dbReference type="Proteomes" id="UP001595990"/>
    </source>
</evidence>
<evidence type="ECO:0000313" key="1">
    <source>
        <dbReference type="EMBL" id="MFC4513989.1"/>
    </source>
</evidence>
<name>A0ABV9BIV9_9ACTN</name>
<proteinExistence type="predicted"/>
<sequence length="154" mass="16743">MSENTTAESVVAFDRTIYPMPMFANFKVADIAAAEAFYHAVGFFTLATIPGPEGSTALVHLRRMKYQDILLTPGEPVPGSTTVSFAAGGQDLEELATLLREAPLKGARVEGPTDTLWFTSDLTIDDPDGNRVILTGLREGELEEAKVWARENII</sequence>
<organism evidence="1 2">
    <name type="scientific">Streptomyces ehimensis</name>
    <dbReference type="NCBI Taxonomy" id="68195"/>
    <lineage>
        <taxon>Bacteria</taxon>
        <taxon>Bacillati</taxon>
        <taxon>Actinomycetota</taxon>
        <taxon>Actinomycetes</taxon>
        <taxon>Kitasatosporales</taxon>
        <taxon>Streptomycetaceae</taxon>
        <taxon>Streptomyces</taxon>
    </lineage>
</organism>
<reference evidence="2" key="1">
    <citation type="journal article" date="2019" name="Int. J. Syst. Evol. Microbiol.">
        <title>The Global Catalogue of Microorganisms (GCM) 10K type strain sequencing project: providing services to taxonomists for standard genome sequencing and annotation.</title>
        <authorList>
            <consortium name="The Broad Institute Genomics Platform"/>
            <consortium name="The Broad Institute Genome Sequencing Center for Infectious Disease"/>
            <person name="Wu L."/>
            <person name="Ma J."/>
        </authorList>
    </citation>
    <scope>NUCLEOTIDE SEQUENCE [LARGE SCALE GENOMIC DNA]</scope>
    <source>
        <strain evidence="2">CECT 8064</strain>
    </source>
</reference>
<accession>A0ABV9BIV9</accession>